<name>A0ACA9M3X8_9GLOM</name>
<protein>
    <submittedName>
        <fullName evidence="1">62_t:CDS:1</fullName>
    </submittedName>
</protein>
<reference evidence="1" key="1">
    <citation type="submission" date="2021-06" db="EMBL/GenBank/DDBJ databases">
        <authorList>
            <person name="Kallberg Y."/>
            <person name="Tangrot J."/>
            <person name="Rosling A."/>
        </authorList>
    </citation>
    <scope>NUCLEOTIDE SEQUENCE</scope>
    <source>
        <strain evidence="1">IL203A</strain>
    </source>
</reference>
<dbReference type="Proteomes" id="UP000789702">
    <property type="component" value="Unassembled WGS sequence"/>
</dbReference>
<gene>
    <name evidence="1" type="ORF">DHETER_LOCUS5836</name>
</gene>
<comment type="caution">
    <text evidence="1">The sequence shown here is derived from an EMBL/GenBank/DDBJ whole genome shotgun (WGS) entry which is preliminary data.</text>
</comment>
<keyword evidence="2" id="KW-1185">Reference proteome</keyword>
<dbReference type="EMBL" id="CAJVPU010006877">
    <property type="protein sequence ID" value="CAG8565587.1"/>
    <property type="molecule type" value="Genomic_DNA"/>
</dbReference>
<proteinExistence type="predicted"/>
<accession>A0ACA9M3X8</accession>
<sequence length="359" mass="42276">MEKVAGSQFDIMTMEDYHVVASSLKGTQFHKWIREDAYYYKMLQNCLIVVVCDGHGCTRKHNKNDVVELLLSSLISSNSDNKTLLEKELQKLDGEPDKDKIKEIINHVFESLDKDIVKMQNHYEFGDIVGTTATIALIFNKTTYVVHRGDSPAYVGYKNGEINRITADHNLDTRNEYWMLMEEVEYPHLYDKRYWLDDSNDKDGGGVKVTTFFGNTHNFTSKKFPRDPPQEREINRRYSTLSGFIEISNENIEFIFVTSDGFGDVERFLRESVKRFRVDDEKVTKDACFLMGKEQQFDLDKVEDDATFIAIFFKQRKDEAVEDLYKRINKKEFTDKSWYNRLYDKEERFTYLPVIKREK</sequence>
<evidence type="ECO:0000313" key="2">
    <source>
        <dbReference type="Proteomes" id="UP000789702"/>
    </source>
</evidence>
<organism evidence="1 2">
    <name type="scientific">Dentiscutata heterogama</name>
    <dbReference type="NCBI Taxonomy" id="1316150"/>
    <lineage>
        <taxon>Eukaryota</taxon>
        <taxon>Fungi</taxon>
        <taxon>Fungi incertae sedis</taxon>
        <taxon>Mucoromycota</taxon>
        <taxon>Glomeromycotina</taxon>
        <taxon>Glomeromycetes</taxon>
        <taxon>Diversisporales</taxon>
        <taxon>Gigasporaceae</taxon>
        <taxon>Dentiscutata</taxon>
    </lineage>
</organism>
<evidence type="ECO:0000313" key="1">
    <source>
        <dbReference type="EMBL" id="CAG8565587.1"/>
    </source>
</evidence>